<dbReference type="EMBL" id="MFMD01000035">
    <property type="protein sequence ID" value="OGG76285.1"/>
    <property type="molecule type" value="Genomic_DNA"/>
</dbReference>
<evidence type="ECO:0000259" key="11">
    <source>
        <dbReference type="SMART" id="SM00836"/>
    </source>
</evidence>
<sequence>MEERIQKALGREAVIRRPPNLDFGDYSVFVGPEQAESTAQAIRNELGESALKVEVAGKGFVNITLSREAVALAIAEASAQGANWGEGNTNKGQRVLIEYTDPNPFKEMHVGHLMSNAIGEAIARLIEYTGAEVKRANYQGDVGPHVAKAIYARLFPSNIDNGAPWGVAYKMGNDLYESDQSHRKAIDEINKKIYDKSDPGINKLYEAGRRESLAQFEIIYEKLGMEPRKRSGNERFFDYYFFESATAPLGLELVRSHPQVFTLSDGAIVYRGEDEGLHTRVFITSQGLPTYETKELGLAKLKADTWDFDTSITITANEQKAYFQVVLAALRKVLPETAQKIQHVTHGMMRFTEGKMSSRKGNVITALTFLQDLLDVAKERANKSRAGEPDKLAMQVALAAAKYQILKQASGKDIIFDRERALNLEGDSGPYLQYALTRARSVLEKARSTKHETPNKIPEVPYLLERLMLHFPEVVARAARERAPNLLVNYLTELASEWNSFYAQERIIGGDYEAYKLRLARAFVQTMTNGLTLLGIPAPEKM</sequence>
<dbReference type="Gene3D" id="3.40.50.620">
    <property type="entry name" value="HUPs"/>
    <property type="match status" value="1"/>
</dbReference>
<dbReference type="STRING" id="1798516.A2950_01595"/>
<accession>A0A1F6ERM5</accession>
<dbReference type="GO" id="GO:0005737">
    <property type="term" value="C:cytoplasm"/>
    <property type="evidence" value="ECO:0007669"/>
    <property type="project" value="UniProtKB-UniRule"/>
</dbReference>
<dbReference type="GO" id="GO:0005524">
    <property type="term" value="F:ATP binding"/>
    <property type="evidence" value="ECO:0007669"/>
    <property type="project" value="UniProtKB-KW"/>
</dbReference>
<dbReference type="InterPro" id="IPR005148">
    <property type="entry name" value="Arg-tRNA-synth_N"/>
</dbReference>
<gene>
    <name evidence="13" type="ORF">A2950_01595</name>
</gene>
<dbReference type="NCBIfam" id="TIGR00456">
    <property type="entry name" value="argS"/>
    <property type="match status" value="1"/>
</dbReference>
<dbReference type="SUPFAM" id="SSF55190">
    <property type="entry name" value="Arginyl-tRNA synthetase (ArgRS), N-terminal 'additional' domain"/>
    <property type="match status" value="1"/>
</dbReference>
<dbReference type="GO" id="GO:0004814">
    <property type="term" value="F:arginine-tRNA ligase activity"/>
    <property type="evidence" value="ECO:0007669"/>
    <property type="project" value="UniProtKB-UniRule"/>
</dbReference>
<evidence type="ECO:0000256" key="3">
    <source>
        <dbReference type="ARBA" id="ARBA00022598"/>
    </source>
</evidence>
<evidence type="ECO:0000256" key="6">
    <source>
        <dbReference type="ARBA" id="ARBA00022917"/>
    </source>
</evidence>
<dbReference type="Gene3D" id="3.30.1360.70">
    <property type="entry name" value="Arginyl tRNA synthetase N-terminal domain"/>
    <property type="match status" value="1"/>
</dbReference>
<feature type="domain" description="Arginyl tRNA synthetase N-terminal" evidence="12">
    <location>
        <begin position="1"/>
        <end position="65"/>
    </location>
</feature>
<evidence type="ECO:0000256" key="4">
    <source>
        <dbReference type="ARBA" id="ARBA00022741"/>
    </source>
</evidence>
<evidence type="ECO:0000313" key="14">
    <source>
        <dbReference type="Proteomes" id="UP000176714"/>
    </source>
</evidence>
<dbReference type="Proteomes" id="UP000176714">
    <property type="component" value="Unassembled WGS sequence"/>
</dbReference>
<feature type="domain" description="DALR anticodon binding" evidence="11">
    <location>
        <begin position="432"/>
        <end position="542"/>
    </location>
</feature>
<dbReference type="PRINTS" id="PR01038">
    <property type="entry name" value="TRNASYNTHARG"/>
</dbReference>
<evidence type="ECO:0000259" key="12">
    <source>
        <dbReference type="SMART" id="SM01016"/>
    </source>
</evidence>
<name>A0A1F6ERM5_9BACT</name>
<evidence type="ECO:0000313" key="13">
    <source>
        <dbReference type="EMBL" id="OGG76285.1"/>
    </source>
</evidence>
<dbReference type="Pfam" id="PF00750">
    <property type="entry name" value="tRNA-synt_1d"/>
    <property type="match status" value="1"/>
</dbReference>
<evidence type="ECO:0000256" key="7">
    <source>
        <dbReference type="ARBA" id="ARBA00023146"/>
    </source>
</evidence>
<comment type="catalytic activity">
    <reaction evidence="8">
        <text>tRNA(Arg) + L-arginine + ATP = L-arginyl-tRNA(Arg) + AMP + diphosphate</text>
        <dbReference type="Rhea" id="RHEA:20301"/>
        <dbReference type="Rhea" id="RHEA-COMP:9658"/>
        <dbReference type="Rhea" id="RHEA-COMP:9673"/>
        <dbReference type="ChEBI" id="CHEBI:30616"/>
        <dbReference type="ChEBI" id="CHEBI:32682"/>
        <dbReference type="ChEBI" id="CHEBI:33019"/>
        <dbReference type="ChEBI" id="CHEBI:78442"/>
        <dbReference type="ChEBI" id="CHEBI:78513"/>
        <dbReference type="ChEBI" id="CHEBI:456215"/>
        <dbReference type="EC" id="6.1.1.19"/>
    </reaction>
</comment>
<dbReference type="SMART" id="SM01016">
    <property type="entry name" value="Arg_tRNA_synt_N"/>
    <property type="match status" value="1"/>
</dbReference>
<evidence type="ECO:0000256" key="8">
    <source>
        <dbReference type="ARBA" id="ARBA00049339"/>
    </source>
</evidence>
<dbReference type="InterPro" id="IPR036695">
    <property type="entry name" value="Arg-tRNA-synth_N_sf"/>
</dbReference>
<keyword evidence="4 10" id="KW-0547">Nucleotide-binding</keyword>
<keyword evidence="6 10" id="KW-0648">Protein biosynthesis</keyword>
<dbReference type="InterPro" id="IPR009080">
    <property type="entry name" value="tRNAsynth_Ia_anticodon-bd"/>
</dbReference>
<evidence type="ECO:0000256" key="10">
    <source>
        <dbReference type="RuleBase" id="RU363038"/>
    </source>
</evidence>
<dbReference type="PANTHER" id="PTHR11956">
    <property type="entry name" value="ARGINYL-TRNA SYNTHETASE"/>
    <property type="match status" value="1"/>
</dbReference>
<dbReference type="SUPFAM" id="SSF47323">
    <property type="entry name" value="Anticodon-binding domain of a subclass of class I aminoacyl-tRNA synthetases"/>
    <property type="match status" value="1"/>
</dbReference>
<protein>
    <recommendedName>
        <fullName evidence="2 9">Arginine--tRNA ligase</fullName>
        <ecNumber evidence="2 9">6.1.1.19</ecNumber>
    </recommendedName>
</protein>
<keyword evidence="3 10" id="KW-0436">Ligase</keyword>
<evidence type="ECO:0000256" key="2">
    <source>
        <dbReference type="ARBA" id="ARBA00012837"/>
    </source>
</evidence>
<keyword evidence="5 10" id="KW-0067">ATP-binding</keyword>
<dbReference type="InterPro" id="IPR014729">
    <property type="entry name" value="Rossmann-like_a/b/a_fold"/>
</dbReference>
<comment type="caution">
    <text evidence="13">The sequence shown here is derived from an EMBL/GenBank/DDBJ whole genome shotgun (WGS) entry which is preliminary data.</text>
</comment>
<dbReference type="GO" id="GO:0006420">
    <property type="term" value="P:arginyl-tRNA aminoacylation"/>
    <property type="evidence" value="ECO:0007669"/>
    <property type="project" value="UniProtKB-UniRule"/>
</dbReference>
<proteinExistence type="inferred from homology"/>
<evidence type="ECO:0000256" key="5">
    <source>
        <dbReference type="ARBA" id="ARBA00022840"/>
    </source>
</evidence>
<comment type="similarity">
    <text evidence="1 10">Belongs to the class-I aminoacyl-tRNA synthetase family.</text>
</comment>
<dbReference type="SMART" id="SM00836">
    <property type="entry name" value="DALR_1"/>
    <property type="match status" value="1"/>
</dbReference>
<dbReference type="Pfam" id="PF05746">
    <property type="entry name" value="DALR_1"/>
    <property type="match status" value="1"/>
</dbReference>
<dbReference type="InterPro" id="IPR008909">
    <property type="entry name" value="DALR_anticod-bd"/>
</dbReference>
<evidence type="ECO:0000256" key="1">
    <source>
        <dbReference type="ARBA" id="ARBA00005594"/>
    </source>
</evidence>
<dbReference type="EC" id="6.1.1.19" evidence="2 9"/>
<evidence type="ECO:0000256" key="9">
    <source>
        <dbReference type="NCBIfam" id="TIGR00456"/>
    </source>
</evidence>
<organism evidence="13 14">
    <name type="scientific">Candidatus Kaiserbacteria bacterium RIFCSPLOWO2_01_FULL_55_19</name>
    <dbReference type="NCBI Taxonomy" id="1798516"/>
    <lineage>
        <taxon>Bacteria</taxon>
        <taxon>Candidatus Kaiseribacteriota</taxon>
    </lineage>
</organism>
<dbReference type="InterPro" id="IPR001278">
    <property type="entry name" value="Arg-tRNA-ligase"/>
</dbReference>
<dbReference type="SUPFAM" id="SSF52374">
    <property type="entry name" value="Nucleotidylyl transferase"/>
    <property type="match status" value="1"/>
</dbReference>
<dbReference type="PANTHER" id="PTHR11956:SF5">
    <property type="entry name" value="ARGININE--TRNA LIGASE, CYTOPLASMIC"/>
    <property type="match status" value="1"/>
</dbReference>
<keyword evidence="7 10" id="KW-0030">Aminoacyl-tRNA synthetase</keyword>
<reference evidence="13 14" key="1">
    <citation type="journal article" date="2016" name="Nat. Commun.">
        <title>Thousands of microbial genomes shed light on interconnected biogeochemical processes in an aquifer system.</title>
        <authorList>
            <person name="Anantharaman K."/>
            <person name="Brown C.T."/>
            <person name="Hug L.A."/>
            <person name="Sharon I."/>
            <person name="Castelle C.J."/>
            <person name="Probst A.J."/>
            <person name="Thomas B.C."/>
            <person name="Singh A."/>
            <person name="Wilkins M.J."/>
            <person name="Karaoz U."/>
            <person name="Brodie E.L."/>
            <person name="Williams K.H."/>
            <person name="Hubbard S.S."/>
            <person name="Banfield J.F."/>
        </authorList>
    </citation>
    <scope>NUCLEOTIDE SEQUENCE [LARGE SCALE GENOMIC DNA]</scope>
</reference>
<dbReference type="Gene3D" id="1.10.730.10">
    <property type="entry name" value="Isoleucyl-tRNA Synthetase, Domain 1"/>
    <property type="match status" value="1"/>
</dbReference>
<dbReference type="InterPro" id="IPR035684">
    <property type="entry name" value="ArgRS_core"/>
</dbReference>
<dbReference type="AlphaFoldDB" id="A0A1F6ERM5"/>